<evidence type="ECO:0000313" key="17">
    <source>
        <dbReference type="Proteomes" id="UP000462376"/>
    </source>
</evidence>
<dbReference type="Proteomes" id="UP000434462">
    <property type="component" value="Unassembled WGS sequence"/>
</dbReference>
<dbReference type="EMBL" id="WCUR01000039">
    <property type="protein sequence ID" value="KAB4115459.1"/>
    <property type="molecule type" value="Genomic_DNA"/>
</dbReference>
<dbReference type="Proteomes" id="UP000285283">
    <property type="component" value="Unassembled WGS sequence"/>
</dbReference>
<evidence type="ECO:0000313" key="15">
    <source>
        <dbReference type="Proteomes" id="UP000441711"/>
    </source>
</evidence>
<comment type="caution">
    <text evidence="3">The sequence shown here is derived from an EMBL/GenBank/DDBJ whole genome shotgun (WGS) entry which is preliminary data.</text>
</comment>
<evidence type="ECO:0000313" key="13">
    <source>
        <dbReference type="Proteomes" id="UP000434462"/>
    </source>
</evidence>
<proteinExistence type="predicted"/>
<keyword evidence="1" id="KW-0812">Transmembrane</keyword>
<evidence type="ECO:0000313" key="11">
    <source>
        <dbReference type="Proteomes" id="UP000284514"/>
    </source>
</evidence>
<name>A0A139K5F1_BACUN</name>
<dbReference type="Proteomes" id="UP000283684">
    <property type="component" value="Unassembled WGS sequence"/>
</dbReference>
<evidence type="ECO:0000313" key="10">
    <source>
        <dbReference type="Proteomes" id="UP000283684"/>
    </source>
</evidence>
<reference evidence="13 14" key="2">
    <citation type="journal article" date="2019" name="Nat. Med.">
        <title>A library of human gut bacterial isolates paired with longitudinal multiomics data enables mechanistic microbiome research.</title>
        <authorList>
            <person name="Poyet M."/>
            <person name="Groussin M."/>
            <person name="Gibbons S.M."/>
            <person name="Avila-Pacheco J."/>
            <person name="Jiang X."/>
            <person name="Kearney S.M."/>
            <person name="Perrotta A.R."/>
            <person name="Berdy B."/>
            <person name="Zhao S."/>
            <person name="Lieberman T.D."/>
            <person name="Swanson P.K."/>
            <person name="Smith M."/>
            <person name="Roesemann S."/>
            <person name="Alexander J.E."/>
            <person name="Rich S.A."/>
            <person name="Livny J."/>
            <person name="Vlamakis H."/>
            <person name="Clish C."/>
            <person name="Bullock K."/>
            <person name="Deik A."/>
            <person name="Scott J."/>
            <person name="Pierce K.A."/>
            <person name="Xavier R.J."/>
            <person name="Alm E.J."/>
        </authorList>
    </citation>
    <scope>NUCLEOTIDE SEQUENCE [LARGE SCALE GENOMIC DNA]</scope>
    <source>
        <strain evidence="5 16">BIOML-A21</strain>
        <strain evidence="2 15">BIOML-A36</strain>
        <strain evidence="4 14">BIOML-A37</strain>
        <strain evidence="3 13">BIOML-A38</strain>
        <strain evidence="6 17">BIOML-A5</strain>
    </source>
</reference>
<dbReference type="EMBL" id="WCUQ01000006">
    <property type="protein sequence ID" value="KAB4124346.1"/>
    <property type="molecule type" value="Genomic_DNA"/>
</dbReference>
<dbReference type="Proteomes" id="UP000438773">
    <property type="component" value="Unassembled WGS sequence"/>
</dbReference>
<dbReference type="AlphaFoldDB" id="A0A139K5F1"/>
<evidence type="ECO:0000256" key="1">
    <source>
        <dbReference type="SAM" id="Phobius"/>
    </source>
</evidence>
<evidence type="ECO:0000313" key="12">
    <source>
        <dbReference type="Proteomes" id="UP000285283"/>
    </source>
</evidence>
<evidence type="ECO:0000313" key="3">
    <source>
        <dbReference type="EMBL" id="KAB4115459.1"/>
    </source>
</evidence>
<gene>
    <name evidence="9" type="ORF">DW831_03000</name>
    <name evidence="8" type="ORF">DW988_12720</name>
    <name evidence="7" type="ORF">DWX87_02670</name>
    <name evidence="6" type="ORF">GAP47_12030</name>
    <name evidence="5" type="ORF">GAQ34_16875</name>
    <name evidence="2" type="ORF">GAQ70_06445</name>
    <name evidence="3" type="ORF">GAQ72_12025</name>
    <name evidence="4" type="ORF">GAQ75_12095</name>
</gene>
<dbReference type="Proteomes" id="UP000442334">
    <property type="component" value="Unassembled WGS sequence"/>
</dbReference>
<evidence type="ECO:0000313" key="4">
    <source>
        <dbReference type="EMBL" id="KAB4124346.1"/>
    </source>
</evidence>
<dbReference type="Proteomes" id="UP000441711">
    <property type="component" value="Unassembled WGS sequence"/>
</dbReference>
<reference evidence="10 11" key="1">
    <citation type="submission" date="2018-08" db="EMBL/GenBank/DDBJ databases">
        <title>A genome reference for cultivated species of the human gut microbiota.</title>
        <authorList>
            <person name="Zou Y."/>
            <person name="Xue W."/>
            <person name="Luo G."/>
        </authorList>
    </citation>
    <scope>NUCLEOTIDE SEQUENCE [LARGE SCALE GENOMIC DNA]</scope>
    <source>
        <strain evidence="7 12">AF21-53</strain>
        <strain evidence="9 11">AM34-25</strain>
        <strain evidence="8 10">AM50-4</strain>
    </source>
</reference>
<dbReference type="Proteomes" id="UP000284514">
    <property type="component" value="Unassembled WGS sequence"/>
</dbReference>
<dbReference type="EMBL" id="WCUA01000022">
    <property type="protein sequence ID" value="KAB4182985.1"/>
    <property type="molecule type" value="Genomic_DNA"/>
</dbReference>
<dbReference type="EMBL" id="QSEE01000012">
    <property type="protein sequence ID" value="RGZ47780.1"/>
    <property type="molecule type" value="Genomic_DNA"/>
</dbReference>
<keyword evidence="1" id="KW-0472">Membrane</keyword>
<evidence type="ECO:0000313" key="9">
    <source>
        <dbReference type="EMBL" id="RHC75825.1"/>
    </source>
</evidence>
<dbReference type="EMBL" id="WCTL01000009">
    <property type="protein sequence ID" value="KAB4236171.1"/>
    <property type="molecule type" value="Genomic_DNA"/>
</dbReference>
<dbReference type="EMBL" id="QSIF01000003">
    <property type="protein sequence ID" value="RHC75825.1"/>
    <property type="molecule type" value="Genomic_DNA"/>
</dbReference>
<dbReference type="EMBL" id="WCUP01000004">
    <property type="protein sequence ID" value="KAB4110215.1"/>
    <property type="molecule type" value="Genomic_DNA"/>
</dbReference>
<evidence type="ECO:0000313" key="8">
    <source>
        <dbReference type="EMBL" id="RGZ47780.1"/>
    </source>
</evidence>
<dbReference type="Proteomes" id="UP000462376">
    <property type="component" value="Unassembled WGS sequence"/>
</dbReference>
<evidence type="ECO:0000313" key="14">
    <source>
        <dbReference type="Proteomes" id="UP000438773"/>
    </source>
</evidence>
<protein>
    <submittedName>
        <fullName evidence="3">Uncharacterized protein</fullName>
    </submittedName>
</protein>
<organism evidence="3 13">
    <name type="scientific">Bacteroides uniformis</name>
    <dbReference type="NCBI Taxonomy" id="820"/>
    <lineage>
        <taxon>Bacteria</taxon>
        <taxon>Pseudomonadati</taxon>
        <taxon>Bacteroidota</taxon>
        <taxon>Bacteroidia</taxon>
        <taxon>Bacteroidales</taxon>
        <taxon>Bacteroidaceae</taxon>
        <taxon>Bacteroides</taxon>
    </lineage>
</organism>
<dbReference type="EMBL" id="QRVP01000002">
    <property type="protein sequence ID" value="RGS56948.1"/>
    <property type="molecule type" value="Genomic_DNA"/>
</dbReference>
<accession>A0A139K5F1</accession>
<evidence type="ECO:0000313" key="6">
    <source>
        <dbReference type="EMBL" id="KAB4236171.1"/>
    </source>
</evidence>
<evidence type="ECO:0000313" key="2">
    <source>
        <dbReference type="EMBL" id="KAB4110215.1"/>
    </source>
</evidence>
<feature type="transmembrane region" description="Helical" evidence="1">
    <location>
        <begin position="17"/>
        <end position="35"/>
    </location>
</feature>
<sequence length="68" mass="8255">MQHDVAKILYFSHNRPFVLQIFISLYIGCIAYEEKNIFGKVLLILRLYKYVYMCELTLFLINWQLCYP</sequence>
<feature type="transmembrane region" description="Helical" evidence="1">
    <location>
        <begin position="47"/>
        <end position="65"/>
    </location>
</feature>
<evidence type="ECO:0000313" key="7">
    <source>
        <dbReference type="EMBL" id="RGS56948.1"/>
    </source>
</evidence>
<evidence type="ECO:0000313" key="5">
    <source>
        <dbReference type="EMBL" id="KAB4182985.1"/>
    </source>
</evidence>
<keyword evidence="1" id="KW-1133">Transmembrane helix</keyword>
<evidence type="ECO:0000313" key="16">
    <source>
        <dbReference type="Proteomes" id="UP000442334"/>
    </source>
</evidence>